<dbReference type="RefSeq" id="XP_001728909.1">
    <property type="nucleotide sequence ID" value="XM_001728857.1"/>
</dbReference>
<evidence type="ECO:0000256" key="3">
    <source>
        <dbReference type="ARBA" id="ARBA00018242"/>
    </source>
</evidence>
<dbReference type="OMA" id="EYMDERP"/>
<sequence length="239" mass="27625">MQERFHISDDDAIQRLRQKGEPIHLFGETSRERRMRLRSLELSEEHGMRVMQGHNDSRRFMRSTEKELLMEQVERRSSPHLASKSTSINEARTEQDAPSTASSSSVPGRVPARMREGVGMHTVMDLKLMWTNPARVYPILYYTIKGLLADWELALAKRPEDVRHSAQGRQLSAMQMQTAEYIKPLLKALRRRSLEPDVLLRIAEIVHYMQQREYRKANDSYLQLSIGNAPWPIGITMAG</sequence>
<keyword evidence="5" id="KW-0747">Spliceosome</keyword>
<feature type="domain" description="Pre-mRNA processing factor 4 (PRP4)-like" evidence="9">
    <location>
        <begin position="7"/>
        <end position="54"/>
    </location>
</feature>
<dbReference type="EMBL" id="AAYY01000016">
    <property type="protein sequence ID" value="EDP41695.1"/>
    <property type="molecule type" value="Genomic_DNA"/>
</dbReference>
<name>A8QBE0_MALGO</name>
<dbReference type="STRING" id="425265.A8QBE0"/>
<organism evidence="10 11">
    <name type="scientific">Malassezia globosa (strain ATCC MYA-4612 / CBS 7966)</name>
    <name type="common">Dandruff-associated fungus</name>
    <dbReference type="NCBI Taxonomy" id="425265"/>
    <lineage>
        <taxon>Eukaryota</taxon>
        <taxon>Fungi</taxon>
        <taxon>Dikarya</taxon>
        <taxon>Basidiomycota</taxon>
        <taxon>Ustilaginomycotina</taxon>
        <taxon>Malasseziomycetes</taxon>
        <taxon>Malasseziales</taxon>
        <taxon>Malasseziaceae</taxon>
        <taxon>Malassezia</taxon>
    </lineage>
</organism>
<dbReference type="GO" id="GO:0071021">
    <property type="term" value="C:U2-type post-spliceosomal complex"/>
    <property type="evidence" value="ECO:0007669"/>
    <property type="project" value="TreeGrafter"/>
</dbReference>
<dbReference type="Gene3D" id="4.10.280.110">
    <property type="entry name" value="Pre-mRNA processing factor 4 domain"/>
    <property type="match status" value="1"/>
</dbReference>
<protein>
    <recommendedName>
        <fullName evidence="3">Pre-mRNA-splicing factor 18</fullName>
    </recommendedName>
</protein>
<evidence type="ECO:0000256" key="2">
    <source>
        <dbReference type="ARBA" id="ARBA00008137"/>
    </source>
</evidence>
<comment type="subcellular location">
    <subcellularLocation>
        <location evidence="1">Nucleus</location>
    </subcellularLocation>
</comment>
<dbReference type="InParanoid" id="A8QBE0"/>
<reference evidence="10 11" key="1">
    <citation type="journal article" date="2007" name="Proc. Natl. Acad. Sci. U.S.A.">
        <title>Dandruff-associated Malassezia genomes reveal convergent and divergent virulence traits shared with plant and human fungal pathogens.</title>
        <authorList>
            <person name="Xu J."/>
            <person name="Saunders C.W."/>
            <person name="Hu P."/>
            <person name="Grant R.A."/>
            <person name="Boekhout T."/>
            <person name="Kuramae E.E."/>
            <person name="Kronstad J.W."/>
            <person name="Deangelis Y.M."/>
            <person name="Reeder N.L."/>
            <person name="Johnstone K.R."/>
            <person name="Leland M."/>
            <person name="Fieno A.M."/>
            <person name="Begley W.M."/>
            <person name="Sun Y."/>
            <person name="Lacey M.P."/>
            <person name="Chaudhary T."/>
            <person name="Keough T."/>
            <person name="Chu L."/>
            <person name="Sears R."/>
            <person name="Yuan B."/>
            <person name="Dawson T.L.Jr."/>
        </authorList>
    </citation>
    <scope>NUCLEOTIDE SEQUENCE [LARGE SCALE GENOMIC DNA]</scope>
    <source>
        <strain evidence="11">ATCC MYA-4612 / CBS 7966</strain>
    </source>
</reference>
<dbReference type="AlphaFoldDB" id="A8QBE0"/>
<dbReference type="SUPFAM" id="SSF158230">
    <property type="entry name" value="PRP4-like"/>
    <property type="match status" value="1"/>
</dbReference>
<dbReference type="PANTHER" id="PTHR13007:SF19">
    <property type="entry name" value="PRE-MRNA-SPLICING FACTOR 18"/>
    <property type="match status" value="1"/>
</dbReference>
<evidence type="ECO:0000256" key="7">
    <source>
        <dbReference type="ARBA" id="ARBA00023242"/>
    </source>
</evidence>
<proteinExistence type="inferred from homology"/>
<evidence type="ECO:0000313" key="10">
    <source>
        <dbReference type="EMBL" id="EDP41695.1"/>
    </source>
</evidence>
<evidence type="ECO:0000256" key="6">
    <source>
        <dbReference type="ARBA" id="ARBA00023187"/>
    </source>
</evidence>
<dbReference type="InterPro" id="IPR014906">
    <property type="entry name" value="PRP4-like"/>
</dbReference>
<evidence type="ECO:0000256" key="4">
    <source>
        <dbReference type="ARBA" id="ARBA00022664"/>
    </source>
</evidence>
<dbReference type="InterPro" id="IPR039979">
    <property type="entry name" value="PRPF18"/>
</dbReference>
<evidence type="ECO:0000259" key="9">
    <source>
        <dbReference type="SMART" id="SM00500"/>
    </source>
</evidence>
<dbReference type="Gene3D" id="1.20.940.10">
    <property type="entry name" value="Functional domain of the splicing factor Prp18"/>
    <property type="match status" value="1"/>
</dbReference>
<comment type="caution">
    <text evidence="10">The sequence shown here is derived from an EMBL/GenBank/DDBJ whole genome shotgun (WGS) entry which is preliminary data.</text>
</comment>
<keyword evidence="6" id="KW-0508">mRNA splicing</keyword>
<keyword evidence="4" id="KW-0507">mRNA processing</keyword>
<dbReference type="GO" id="GO:0046540">
    <property type="term" value="C:U4/U6 x U5 tri-snRNP complex"/>
    <property type="evidence" value="ECO:0007669"/>
    <property type="project" value="TreeGrafter"/>
</dbReference>
<gene>
    <name evidence="10" type="ORF">MGL_3903</name>
</gene>
<dbReference type="OrthoDB" id="10261918at2759"/>
<dbReference type="InterPro" id="IPR004098">
    <property type="entry name" value="Prp18"/>
</dbReference>
<dbReference type="InterPro" id="IPR036285">
    <property type="entry name" value="PRP4-like_sf"/>
</dbReference>
<dbReference type="GO" id="GO:0000350">
    <property type="term" value="P:generation of catalytic spliceosome for second transesterification step"/>
    <property type="evidence" value="ECO:0007669"/>
    <property type="project" value="TreeGrafter"/>
</dbReference>
<feature type="region of interest" description="Disordered" evidence="8">
    <location>
        <begin position="72"/>
        <end position="111"/>
    </location>
</feature>
<dbReference type="GO" id="GO:0005682">
    <property type="term" value="C:U5 snRNP"/>
    <property type="evidence" value="ECO:0007669"/>
    <property type="project" value="TreeGrafter"/>
</dbReference>
<evidence type="ECO:0000256" key="5">
    <source>
        <dbReference type="ARBA" id="ARBA00022728"/>
    </source>
</evidence>
<evidence type="ECO:0000256" key="1">
    <source>
        <dbReference type="ARBA" id="ARBA00004123"/>
    </source>
</evidence>
<evidence type="ECO:0000313" key="11">
    <source>
        <dbReference type="Proteomes" id="UP000008837"/>
    </source>
</evidence>
<dbReference type="VEuPathDB" id="FungiDB:MGL_3903"/>
<accession>A8QBE0</accession>
<dbReference type="SUPFAM" id="SSF47938">
    <property type="entry name" value="Functional domain of the splicing factor Prp18"/>
    <property type="match status" value="1"/>
</dbReference>
<keyword evidence="11" id="KW-1185">Reference proteome</keyword>
<dbReference type="GeneID" id="5853215"/>
<evidence type="ECO:0000256" key="8">
    <source>
        <dbReference type="SAM" id="MobiDB-lite"/>
    </source>
</evidence>
<dbReference type="PANTHER" id="PTHR13007">
    <property type="entry name" value="PRE-MRNA SPLICING FACTOR-RELATED"/>
    <property type="match status" value="1"/>
</dbReference>
<keyword evidence="7" id="KW-0539">Nucleus</keyword>
<dbReference type="Pfam" id="PF02840">
    <property type="entry name" value="Prp18"/>
    <property type="match status" value="1"/>
</dbReference>
<dbReference type="KEGG" id="mgl:MGL_3903"/>
<comment type="similarity">
    <text evidence="2">Belongs to the PRP18 family.</text>
</comment>
<dbReference type="SMART" id="SM00500">
    <property type="entry name" value="SFM"/>
    <property type="match status" value="1"/>
</dbReference>
<feature type="compositionally biased region" description="Polar residues" evidence="8">
    <location>
        <begin position="83"/>
        <end position="106"/>
    </location>
</feature>
<dbReference type="Proteomes" id="UP000008837">
    <property type="component" value="Unassembled WGS sequence"/>
</dbReference>
<dbReference type="Pfam" id="PF08799">
    <property type="entry name" value="PRP4"/>
    <property type="match status" value="1"/>
</dbReference>